<accession>A0A4P7GKE2</accession>
<evidence type="ECO:0000256" key="2">
    <source>
        <dbReference type="RuleBase" id="RU361185"/>
    </source>
</evidence>
<evidence type="ECO:0000313" key="5">
    <source>
        <dbReference type="EMBL" id="QBR92244.1"/>
    </source>
</evidence>
<dbReference type="InterPro" id="IPR052990">
    <property type="entry name" value="Sulfoquinovosidase_GH31"/>
</dbReference>
<dbReference type="AlphaFoldDB" id="A0A4P7GKE2"/>
<dbReference type="InterPro" id="IPR048395">
    <property type="entry name" value="Glyco_hydro_31_C"/>
</dbReference>
<feature type="domain" description="Glycoside hydrolase family 31 TIM barrel" evidence="3">
    <location>
        <begin position="316"/>
        <end position="609"/>
    </location>
</feature>
<dbReference type="EC" id="3.2.1.20" evidence="5"/>
<dbReference type="Pfam" id="PF21365">
    <property type="entry name" value="Glyco_hydro_31_3rd"/>
    <property type="match status" value="1"/>
</dbReference>
<reference evidence="5 6" key="1">
    <citation type="submission" date="2019-03" db="EMBL/GenBank/DDBJ databases">
        <title>Three New Species of Nocardioides, Nocardioides euryhalodurans sp. nov., Nocardioides seonyuensis sp. nov. and Nocardioides eburneoflavus sp. nov., Iolated from Soil.</title>
        <authorList>
            <person name="Roh S.G."/>
            <person name="Lee C."/>
            <person name="Kim M.-K."/>
            <person name="Kim S.B."/>
        </authorList>
    </citation>
    <scope>NUCLEOTIDE SEQUENCE [LARGE SCALE GENOMIC DNA]</scope>
    <source>
        <strain evidence="5 6">MMS17-SY117</strain>
    </source>
</reference>
<evidence type="ECO:0000313" key="6">
    <source>
        <dbReference type="Proteomes" id="UP000294894"/>
    </source>
</evidence>
<dbReference type="InterPro" id="IPR000322">
    <property type="entry name" value="Glyco_hydro_31_TIM"/>
</dbReference>
<dbReference type="KEGG" id="noy:EXE57_08035"/>
<dbReference type="Gene3D" id="2.60.40.1180">
    <property type="entry name" value="Golgi alpha-mannosidase II"/>
    <property type="match status" value="1"/>
</dbReference>
<dbReference type="OrthoDB" id="176168at2"/>
<dbReference type="PANTHER" id="PTHR46959:SF2">
    <property type="entry name" value="SULFOQUINOVOSIDASE"/>
    <property type="match status" value="1"/>
</dbReference>
<dbReference type="Pfam" id="PF01055">
    <property type="entry name" value="Glyco_hydro_31_2nd"/>
    <property type="match status" value="1"/>
</dbReference>
<dbReference type="Gene3D" id="3.20.20.80">
    <property type="entry name" value="Glycosidases"/>
    <property type="match status" value="1"/>
</dbReference>
<comment type="similarity">
    <text evidence="1 2">Belongs to the glycosyl hydrolase 31 family.</text>
</comment>
<dbReference type="CDD" id="cd06594">
    <property type="entry name" value="GH31_glucosidase_YihQ"/>
    <property type="match status" value="1"/>
</dbReference>
<dbReference type="EMBL" id="CP038267">
    <property type="protein sequence ID" value="QBR92244.1"/>
    <property type="molecule type" value="Genomic_DNA"/>
</dbReference>
<keyword evidence="2 5" id="KW-0378">Hydrolase</keyword>
<dbReference type="SUPFAM" id="SSF51011">
    <property type="entry name" value="Glycosyl hydrolase domain"/>
    <property type="match status" value="1"/>
</dbReference>
<keyword evidence="6" id="KW-1185">Reference proteome</keyword>
<dbReference type="NCBIfam" id="NF007746">
    <property type="entry name" value="PRK10426.1"/>
    <property type="match status" value="1"/>
</dbReference>
<dbReference type="InterPro" id="IPR044112">
    <property type="entry name" value="YihQ_TIM-like"/>
</dbReference>
<dbReference type="RefSeq" id="WP_135076130.1">
    <property type="nucleotide sequence ID" value="NZ_CP038267.1"/>
</dbReference>
<dbReference type="SUPFAM" id="SSF51445">
    <property type="entry name" value="(Trans)glycosidases"/>
    <property type="match status" value="1"/>
</dbReference>
<dbReference type="InterPro" id="IPR013780">
    <property type="entry name" value="Glyco_hydro_b"/>
</dbReference>
<proteinExistence type="inferred from homology"/>
<protein>
    <submittedName>
        <fullName evidence="5">Alpha-glucosidase</fullName>
        <ecNumber evidence="5">3.2.1.20</ecNumber>
    </submittedName>
</protein>
<gene>
    <name evidence="5" type="ORF">EXE57_08035</name>
</gene>
<feature type="domain" description="Glycosyl hydrolase family 31 C-terminal" evidence="4">
    <location>
        <begin position="643"/>
        <end position="722"/>
    </location>
</feature>
<evidence type="ECO:0000259" key="4">
    <source>
        <dbReference type="Pfam" id="PF21365"/>
    </source>
</evidence>
<dbReference type="Proteomes" id="UP000294894">
    <property type="component" value="Chromosome"/>
</dbReference>
<dbReference type="PANTHER" id="PTHR46959">
    <property type="entry name" value="SULFOQUINOVOSIDASE"/>
    <property type="match status" value="1"/>
</dbReference>
<dbReference type="GO" id="GO:0004558">
    <property type="term" value="F:alpha-1,4-glucosidase activity"/>
    <property type="evidence" value="ECO:0007669"/>
    <property type="project" value="UniProtKB-EC"/>
</dbReference>
<dbReference type="GO" id="GO:0005975">
    <property type="term" value="P:carbohydrate metabolic process"/>
    <property type="evidence" value="ECO:0007669"/>
    <property type="project" value="InterPro"/>
</dbReference>
<dbReference type="InterPro" id="IPR017853">
    <property type="entry name" value="GH"/>
</dbReference>
<organism evidence="5 6">
    <name type="scientific">Nocardioides euryhalodurans</name>
    <dbReference type="NCBI Taxonomy" id="2518370"/>
    <lineage>
        <taxon>Bacteria</taxon>
        <taxon>Bacillati</taxon>
        <taxon>Actinomycetota</taxon>
        <taxon>Actinomycetes</taxon>
        <taxon>Propionibacteriales</taxon>
        <taxon>Nocardioidaceae</taxon>
        <taxon>Nocardioides</taxon>
    </lineage>
</organism>
<evidence type="ECO:0000259" key="3">
    <source>
        <dbReference type="Pfam" id="PF01055"/>
    </source>
</evidence>
<evidence type="ECO:0000256" key="1">
    <source>
        <dbReference type="ARBA" id="ARBA00007806"/>
    </source>
</evidence>
<sequence length="740" mass="79959">MTRWLRRIALGALALLLIAAAAVVGYSFTLPEDELEVVEPAALVVEQGVEGTLATGGVEVTLGPSGLTLVEDGRIVWESPDGEAFLAAARGEVAVEEHRGYFFTEVRHDAEWTEQRITGMRAVVDGVLLEGTLHGEADQVRWSARIRERPDGGALLQVEVPDADAVVLSSGRSEGAGVHGFGEQFSDFDLDDRLLPIIVREQGVGRGEQPLSVLADLTNRSAAGDATTTYAAWASWVTEDLRGVALVADRPASHAVAVADTRDDERVALEVWAPTLDAELTAGDSPADLVAERQVGAPTLPGWTQEGAIVGMQGGTEEVRRRVADLRASGAEVSGVWLQDWTGQRTTSFGERLWWTWQLDRERYPAWERLVADLADEGITVTTYVNPFLVDAGPKHDPGIRNLFAEARDAGHLVERPDGSPYLLDQGGFDAALVDLTDPAARDWFVEVIAEEVLGAGVGGFMADFGEGLPFDARLHAGDARLAHNAWPGLWAETVREACERAARPDCVTWFRSGSLGMGEDASLFWNGDQLVDFGAEDGLRSALLGTFSAGVSGWPLVHSDIGGYTSVDAVVTDYVRTDELLKRWTELAAFGVVMRTHEGNRPDDNVQVHDDEQRAHFGRMTRVFAALAPYRRAVLTQATEEGLPAIRHGWLVAPGSDAAEVDTQFFLGDALLVAPVLDATTGRVEVTFPPGEWRHLITGKAYEEGTTEVEALVGRPAAFVRTDHPLADALTRDVGALFD</sequence>
<name>A0A4P7GKE2_9ACTN</name>
<keyword evidence="2 5" id="KW-0326">Glycosidase</keyword>